<dbReference type="RefSeq" id="WP_161340152.1">
    <property type="nucleotide sequence ID" value="NZ_JBHSDG010000003.1"/>
</dbReference>
<proteinExistence type="predicted"/>
<comment type="caution">
    <text evidence="4">The sequence shown here is derived from an EMBL/GenBank/DDBJ whole genome shotgun (WGS) entry which is preliminary data.</text>
</comment>
<dbReference type="Gene3D" id="1.20.1090.10">
    <property type="entry name" value="Dehydroquinate synthase-like - alpha domain"/>
    <property type="match status" value="1"/>
</dbReference>
<dbReference type="InterPro" id="IPR056798">
    <property type="entry name" value="ADH_Fe_C"/>
</dbReference>
<evidence type="ECO:0000259" key="3">
    <source>
        <dbReference type="Pfam" id="PF25137"/>
    </source>
</evidence>
<keyword evidence="1" id="KW-0560">Oxidoreductase</keyword>
<dbReference type="OrthoDB" id="9815791at2"/>
<dbReference type="CDD" id="cd08192">
    <property type="entry name" value="MAR-like"/>
    <property type="match status" value="1"/>
</dbReference>
<organism evidence="4 5">
    <name type="scientific">Sneathiella chungangensis</name>
    <dbReference type="NCBI Taxonomy" id="1418234"/>
    <lineage>
        <taxon>Bacteria</taxon>
        <taxon>Pseudomonadati</taxon>
        <taxon>Pseudomonadota</taxon>
        <taxon>Alphaproteobacteria</taxon>
        <taxon>Sneathiellales</taxon>
        <taxon>Sneathiellaceae</taxon>
        <taxon>Sneathiella</taxon>
    </lineage>
</organism>
<feature type="domain" description="Alcohol dehydrogenase iron-type/glycerol dehydrogenase GldA" evidence="2">
    <location>
        <begin position="17"/>
        <end position="185"/>
    </location>
</feature>
<dbReference type="SUPFAM" id="SSF56796">
    <property type="entry name" value="Dehydroquinate synthase-like"/>
    <property type="match status" value="1"/>
</dbReference>
<dbReference type="PANTHER" id="PTHR11496">
    <property type="entry name" value="ALCOHOL DEHYDROGENASE"/>
    <property type="match status" value="1"/>
</dbReference>
<dbReference type="Gene3D" id="3.40.50.1970">
    <property type="match status" value="1"/>
</dbReference>
<dbReference type="Proteomes" id="UP000445696">
    <property type="component" value="Unassembled WGS sequence"/>
</dbReference>
<reference evidence="4 5" key="1">
    <citation type="journal article" date="2014" name="Int. J. Syst. Evol. Microbiol.">
        <title>Sneathiella chungangensis sp. nov., isolated from a marine sand, and emended description of the genus Sneathiella.</title>
        <authorList>
            <person name="Siamphan C."/>
            <person name="Kim H."/>
            <person name="Lee J.S."/>
            <person name="Kim W."/>
        </authorList>
    </citation>
    <scope>NUCLEOTIDE SEQUENCE [LARGE SCALE GENOMIC DNA]</scope>
    <source>
        <strain evidence="4 5">KCTC 32476</strain>
    </source>
</reference>
<dbReference type="Pfam" id="PF25137">
    <property type="entry name" value="ADH_Fe_C"/>
    <property type="match status" value="1"/>
</dbReference>
<evidence type="ECO:0000256" key="1">
    <source>
        <dbReference type="ARBA" id="ARBA00023002"/>
    </source>
</evidence>
<sequence length="386" mass="40450">MTDPAFPNMADIKDRLVINRNISDAVASIAETENSPRILVSISRSLNANSPIVDELKIKLGDAIVDVVSALTEHTPYDSVFELAAAIADSRATHLLSIGGGSVIDGGKIGLLVANLNIKDAADLEGLSSAGGKRPDISSWPIKHIAVPTTLSGAEFTPIAGATSSITGRKTGFAHAHLVPTFIVLSSELSRYTPERLWLSTGIRAVDHAVETICAPAVDPETADFCAKGLGLLHEGMLGTRNDPEDLVHRENSQLGVYYATAGISRYRMGASHGLGYLLGVIGHVPHGITSCVFLPAVLAYNLPATDGPQTTLAEVLKVATAADVSPAVKQFIGDLGLPNRFSLLGISDEAVGEIKSAALTHPVVQANPRPITRVEDVAEIISLSG</sequence>
<evidence type="ECO:0000313" key="5">
    <source>
        <dbReference type="Proteomes" id="UP000445696"/>
    </source>
</evidence>
<gene>
    <name evidence="4" type="ORF">GQF03_15330</name>
</gene>
<dbReference type="InterPro" id="IPR039697">
    <property type="entry name" value="Alcohol_dehydrogenase_Fe"/>
</dbReference>
<protein>
    <submittedName>
        <fullName evidence="4">Iron-containing alcohol dehydrogenase</fullName>
    </submittedName>
</protein>
<accession>A0A845MIC2</accession>
<keyword evidence="5" id="KW-1185">Reference proteome</keyword>
<evidence type="ECO:0000259" key="2">
    <source>
        <dbReference type="Pfam" id="PF00465"/>
    </source>
</evidence>
<evidence type="ECO:0000313" key="4">
    <source>
        <dbReference type="EMBL" id="MZR23708.1"/>
    </source>
</evidence>
<name>A0A845MIC2_9PROT</name>
<dbReference type="GO" id="GO:0004022">
    <property type="term" value="F:alcohol dehydrogenase (NAD+) activity"/>
    <property type="evidence" value="ECO:0007669"/>
    <property type="project" value="TreeGrafter"/>
</dbReference>
<dbReference type="AlphaFoldDB" id="A0A845MIC2"/>
<dbReference type="InterPro" id="IPR001670">
    <property type="entry name" value="ADH_Fe/GldA"/>
</dbReference>
<dbReference type="PANTHER" id="PTHR11496:SF107">
    <property type="entry name" value="ALCOHOL DEHYDROGENASE, PUTATIVE (AFU_ORTHOLOGUE AFUA_1G06800)-RELATED"/>
    <property type="match status" value="1"/>
</dbReference>
<dbReference type="GO" id="GO:0046872">
    <property type="term" value="F:metal ion binding"/>
    <property type="evidence" value="ECO:0007669"/>
    <property type="project" value="InterPro"/>
</dbReference>
<dbReference type="EMBL" id="WTVA01000015">
    <property type="protein sequence ID" value="MZR23708.1"/>
    <property type="molecule type" value="Genomic_DNA"/>
</dbReference>
<feature type="domain" description="Fe-containing alcohol dehydrogenase-like C-terminal" evidence="3">
    <location>
        <begin position="200"/>
        <end position="383"/>
    </location>
</feature>
<dbReference type="Pfam" id="PF00465">
    <property type="entry name" value="Fe-ADH"/>
    <property type="match status" value="1"/>
</dbReference>